<evidence type="ECO:0000256" key="1">
    <source>
        <dbReference type="ARBA" id="ARBA00023015"/>
    </source>
</evidence>
<dbReference type="RefSeq" id="WP_308489128.1">
    <property type="nucleotide sequence ID" value="NZ_JAVFCB010000005.1"/>
</dbReference>
<dbReference type="Pfam" id="PF07729">
    <property type="entry name" value="FCD"/>
    <property type="match status" value="1"/>
</dbReference>
<dbReference type="InterPro" id="IPR036390">
    <property type="entry name" value="WH_DNA-bd_sf"/>
</dbReference>
<dbReference type="PANTHER" id="PTHR43537:SF52">
    <property type="entry name" value="FATTY ACID METABOLISM REGULATOR PROTEIN"/>
    <property type="match status" value="1"/>
</dbReference>
<dbReference type="Proteomes" id="UP001230289">
    <property type="component" value="Unassembled WGS sequence"/>
</dbReference>
<dbReference type="SUPFAM" id="SSF46785">
    <property type="entry name" value="Winged helix' DNA-binding domain"/>
    <property type="match status" value="1"/>
</dbReference>
<feature type="domain" description="HTH gntR-type" evidence="4">
    <location>
        <begin position="1"/>
        <end position="62"/>
    </location>
</feature>
<organism evidence="5 6">
    <name type="scientific">Microbacterium capsulatum</name>
    <dbReference type="NCBI Taxonomy" id="3041921"/>
    <lineage>
        <taxon>Bacteria</taxon>
        <taxon>Bacillati</taxon>
        <taxon>Actinomycetota</taxon>
        <taxon>Actinomycetes</taxon>
        <taxon>Micrococcales</taxon>
        <taxon>Microbacteriaceae</taxon>
        <taxon>Microbacterium</taxon>
    </lineage>
</organism>
<dbReference type="Gene3D" id="1.10.10.10">
    <property type="entry name" value="Winged helix-like DNA-binding domain superfamily/Winged helix DNA-binding domain"/>
    <property type="match status" value="1"/>
</dbReference>
<gene>
    <name evidence="5" type="ORF">RBR11_09670</name>
</gene>
<dbReference type="InterPro" id="IPR011711">
    <property type="entry name" value="GntR_C"/>
</dbReference>
<accession>A0ABU0XGC2</accession>
<dbReference type="InterPro" id="IPR000524">
    <property type="entry name" value="Tscrpt_reg_HTH_GntR"/>
</dbReference>
<evidence type="ECO:0000259" key="4">
    <source>
        <dbReference type="PROSITE" id="PS50949"/>
    </source>
</evidence>
<dbReference type="PRINTS" id="PR00035">
    <property type="entry name" value="HTHGNTR"/>
</dbReference>
<keyword evidence="2" id="KW-0238">DNA-binding</keyword>
<keyword evidence="6" id="KW-1185">Reference proteome</keyword>
<dbReference type="CDD" id="cd07377">
    <property type="entry name" value="WHTH_GntR"/>
    <property type="match status" value="1"/>
</dbReference>
<protein>
    <submittedName>
        <fullName evidence="5">GntR family transcriptional regulator</fullName>
    </submittedName>
</protein>
<dbReference type="Pfam" id="PF00392">
    <property type="entry name" value="GntR"/>
    <property type="match status" value="1"/>
</dbReference>
<dbReference type="Gene3D" id="1.20.120.530">
    <property type="entry name" value="GntR ligand-binding domain-like"/>
    <property type="match status" value="1"/>
</dbReference>
<name>A0ABU0XGC2_9MICO</name>
<keyword evidence="3" id="KW-0804">Transcription</keyword>
<dbReference type="InterPro" id="IPR036388">
    <property type="entry name" value="WH-like_DNA-bd_sf"/>
</dbReference>
<keyword evidence="1" id="KW-0805">Transcription regulation</keyword>
<dbReference type="PANTHER" id="PTHR43537">
    <property type="entry name" value="TRANSCRIPTIONAL REGULATOR, GNTR FAMILY"/>
    <property type="match status" value="1"/>
</dbReference>
<dbReference type="SUPFAM" id="SSF48008">
    <property type="entry name" value="GntR ligand-binding domain-like"/>
    <property type="match status" value="1"/>
</dbReference>
<reference evidence="5 6" key="1">
    <citation type="submission" date="2023-08" db="EMBL/GenBank/DDBJ databases">
        <title>Microbacterium sp. nov., isolated from a waste landfill.</title>
        <authorList>
            <person name="Wen W."/>
        </authorList>
    </citation>
    <scope>NUCLEOTIDE SEQUENCE [LARGE SCALE GENOMIC DNA]</scope>
    <source>
        <strain evidence="5 6">ASV81</strain>
    </source>
</reference>
<dbReference type="SMART" id="SM00345">
    <property type="entry name" value="HTH_GNTR"/>
    <property type="match status" value="1"/>
</dbReference>
<sequence length="190" mass="21152">MYKRVGASIIDGTLPPGYRIRDADLAEQFGVSRMPIREALQRLERIGLVEMYPSRYTQVTDVPPKLASMTRAYAGYLSGAIAALAVPLLSDEDREESARLARAMNDDLTVGLSDASWTFISHLAERSENVILAKLLDETNLLVFRNLRTWALTAQEQAHMRAIHEELAQAILDADGPAAEHLVRAMYLID</sequence>
<evidence type="ECO:0000313" key="6">
    <source>
        <dbReference type="Proteomes" id="UP001230289"/>
    </source>
</evidence>
<evidence type="ECO:0000256" key="2">
    <source>
        <dbReference type="ARBA" id="ARBA00023125"/>
    </source>
</evidence>
<evidence type="ECO:0000313" key="5">
    <source>
        <dbReference type="EMBL" id="MDQ4214180.1"/>
    </source>
</evidence>
<dbReference type="EMBL" id="JAVFCB010000005">
    <property type="protein sequence ID" value="MDQ4214180.1"/>
    <property type="molecule type" value="Genomic_DNA"/>
</dbReference>
<comment type="caution">
    <text evidence="5">The sequence shown here is derived from an EMBL/GenBank/DDBJ whole genome shotgun (WGS) entry which is preliminary data.</text>
</comment>
<proteinExistence type="predicted"/>
<dbReference type="InterPro" id="IPR008920">
    <property type="entry name" value="TF_FadR/GntR_C"/>
</dbReference>
<evidence type="ECO:0000256" key="3">
    <source>
        <dbReference type="ARBA" id="ARBA00023163"/>
    </source>
</evidence>
<dbReference type="PROSITE" id="PS50949">
    <property type="entry name" value="HTH_GNTR"/>
    <property type="match status" value="1"/>
</dbReference>